<evidence type="ECO:0000313" key="2">
    <source>
        <dbReference type="Proteomes" id="UP000197535"/>
    </source>
</evidence>
<gene>
    <name evidence="1" type="ORF">AYR66_17140</name>
</gene>
<evidence type="ECO:0008006" key="3">
    <source>
        <dbReference type="Google" id="ProtNLM"/>
    </source>
</evidence>
<dbReference type="Pfam" id="PF13618">
    <property type="entry name" value="Gluconate_2-dh3"/>
    <property type="match status" value="1"/>
</dbReference>
<proteinExistence type="predicted"/>
<protein>
    <recommendedName>
        <fullName evidence="3">Gluconate 2-dehydrogenase</fullName>
    </recommendedName>
</protein>
<accession>A0A254TE61</accession>
<organism evidence="1 2">
    <name type="scientific">Noviherbaspirillum denitrificans</name>
    <dbReference type="NCBI Taxonomy" id="1968433"/>
    <lineage>
        <taxon>Bacteria</taxon>
        <taxon>Pseudomonadati</taxon>
        <taxon>Pseudomonadota</taxon>
        <taxon>Betaproteobacteria</taxon>
        <taxon>Burkholderiales</taxon>
        <taxon>Oxalobacteraceae</taxon>
        <taxon>Noviherbaspirillum</taxon>
    </lineage>
</organism>
<dbReference type="InterPro" id="IPR027056">
    <property type="entry name" value="Gluconate_2DH_su3"/>
</dbReference>
<dbReference type="AlphaFoldDB" id="A0A254TE61"/>
<evidence type="ECO:0000313" key="1">
    <source>
        <dbReference type="EMBL" id="OWW20936.1"/>
    </source>
</evidence>
<comment type="caution">
    <text evidence="1">The sequence shown here is derived from an EMBL/GenBank/DDBJ whole genome shotgun (WGS) entry which is preliminary data.</text>
</comment>
<dbReference type="OrthoDB" id="8400810at2"/>
<keyword evidence="2" id="KW-1185">Reference proteome</keyword>
<reference evidence="1 2" key="1">
    <citation type="submission" date="2016-02" db="EMBL/GenBank/DDBJ databases">
        <authorList>
            <person name="Wen L."/>
            <person name="He K."/>
            <person name="Yang H."/>
        </authorList>
    </citation>
    <scope>NUCLEOTIDE SEQUENCE [LARGE SCALE GENOMIC DNA]</scope>
    <source>
        <strain evidence="1 2">TSA40</strain>
    </source>
</reference>
<dbReference type="Proteomes" id="UP000197535">
    <property type="component" value="Unassembled WGS sequence"/>
</dbReference>
<dbReference type="EMBL" id="LSTO01000001">
    <property type="protein sequence ID" value="OWW20936.1"/>
    <property type="molecule type" value="Genomic_DNA"/>
</dbReference>
<name>A0A254TE61_9BURK</name>
<sequence>MAGAAAAATAASTHAMRDASAAAAPPVYVFFNPEEAAFIEAAVERLIPADENGPGALEAGVPSFIDKQLSGAWGAGERLYRSGPWHEGAPTQGYQLPFTPAELFRHALRGIRDDFRQRGSQPFGKLAAQEQDAYLKSLETGKLELDGVPSKVFFESLLSMTIEGFFSDPVYGGNKDMVSWRMIGFPGAYANYYHTVDQHGMQFTRAPMSLSETGRGVIHIHPDIPAGQHAPPVKKGK</sequence>